<sequence length="71" mass="8348">MIYYCKKCGQSYTDFSYMTRNTYCSKGGHCEPYEGRETGPWHCKKCGRAYTDFKYMIQNTHCEKGGKCEPF</sequence>
<dbReference type="Proteomes" id="UP000255423">
    <property type="component" value="Unassembled WGS sequence"/>
</dbReference>
<evidence type="ECO:0000313" key="1">
    <source>
        <dbReference type="EMBL" id="SUQ19888.1"/>
    </source>
</evidence>
<dbReference type="AlphaFoldDB" id="A0A380RWG9"/>
<accession>A0A380RWG9</accession>
<proteinExistence type="predicted"/>
<name>A0A380RWG9_FIBSU</name>
<evidence type="ECO:0000313" key="2">
    <source>
        <dbReference type="Proteomes" id="UP000255423"/>
    </source>
</evidence>
<reference evidence="1 2" key="1">
    <citation type="submission" date="2017-08" db="EMBL/GenBank/DDBJ databases">
        <authorList>
            <person name="de Groot N.N."/>
        </authorList>
    </citation>
    <scope>NUCLEOTIDE SEQUENCE [LARGE SCALE GENOMIC DNA]</scope>
    <source>
        <strain evidence="1 2">HM2</strain>
    </source>
</reference>
<organism evidence="1 2">
    <name type="scientific">Fibrobacter succinogenes</name>
    <name type="common">Bacteroides succinogenes</name>
    <dbReference type="NCBI Taxonomy" id="833"/>
    <lineage>
        <taxon>Bacteria</taxon>
        <taxon>Pseudomonadati</taxon>
        <taxon>Fibrobacterota</taxon>
        <taxon>Fibrobacteria</taxon>
        <taxon>Fibrobacterales</taxon>
        <taxon>Fibrobacteraceae</taxon>
        <taxon>Fibrobacter</taxon>
    </lineage>
</organism>
<gene>
    <name evidence="1" type="ORF">SAMN05661053_1132</name>
</gene>
<dbReference type="EMBL" id="UHJL01000001">
    <property type="protein sequence ID" value="SUQ19888.1"/>
    <property type="molecule type" value="Genomic_DNA"/>
</dbReference>
<protein>
    <submittedName>
        <fullName evidence="1">Uncharacterized protein</fullName>
    </submittedName>
</protein>